<name>A0A150QYI8_SORCE</name>
<evidence type="ECO:0000313" key="3">
    <source>
        <dbReference type="Proteomes" id="UP000075260"/>
    </source>
</evidence>
<evidence type="ECO:0000256" key="1">
    <source>
        <dbReference type="SAM" id="MobiDB-lite"/>
    </source>
</evidence>
<dbReference type="SUPFAM" id="SSF55961">
    <property type="entry name" value="Bet v1-like"/>
    <property type="match status" value="1"/>
</dbReference>
<proteinExistence type="predicted"/>
<feature type="region of interest" description="Disordered" evidence="1">
    <location>
        <begin position="1"/>
        <end position="21"/>
    </location>
</feature>
<dbReference type="CDD" id="cd07814">
    <property type="entry name" value="SRPBCC_CalC_Aha1-like"/>
    <property type="match status" value="1"/>
</dbReference>
<dbReference type="Pfam" id="PF10604">
    <property type="entry name" value="Polyketide_cyc2"/>
    <property type="match status" value="1"/>
</dbReference>
<dbReference type="Gene3D" id="3.30.530.20">
    <property type="match status" value="1"/>
</dbReference>
<reference evidence="2 3" key="1">
    <citation type="submission" date="2014-02" db="EMBL/GenBank/DDBJ databases">
        <title>The small core and large imbalanced accessory genome model reveals a collaborative survival strategy of Sorangium cellulosum strains in nature.</title>
        <authorList>
            <person name="Han K."/>
            <person name="Peng R."/>
            <person name="Blom J."/>
            <person name="Li Y.-Z."/>
        </authorList>
    </citation>
    <scope>NUCLEOTIDE SEQUENCE [LARGE SCALE GENOMIC DNA]</scope>
    <source>
        <strain evidence="2 3">So0008-312</strain>
    </source>
</reference>
<dbReference type="EMBL" id="JEMA01000221">
    <property type="protein sequence ID" value="KYF73005.1"/>
    <property type="molecule type" value="Genomic_DNA"/>
</dbReference>
<dbReference type="Proteomes" id="UP000075260">
    <property type="component" value="Unassembled WGS sequence"/>
</dbReference>
<comment type="caution">
    <text evidence="2">The sequence shown here is derived from an EMBL/GenBank/DDBJ whole genome shotgun (WGS) entry which is preliminary data.</text>
</comment>
<protein>
    <submittedName>
        <fullName evidence="2">ATPase</fullName>
    </submittedName>
</protein>
<dbReference type="InterPro" id="IPR019587">
    <property type="entry name" value="Polyketide_cyclase/dehydratase"/>
</dbReference>
<organism evidence="2 3">
    <name type="scientific">Sorangium cellulosum</name>
    <name type="common">Polyangium cellulosum</name>
    <dbReference type="NCBI Taxonomy" id="56"/>
    <lineage>
        <taxon>Bacteria</taxon>
        <taxon>Pseudomonadati</taxon>
        <taxon>Myxococcota</taxon>
        <taxon>Polyangia</taxon>
        <taxon>Polyangiales</taxon>
        <taxon>Polyangiaceae</taxon>
        <taxon>Sorangium</taxon>
    </lineage>
</organism>
<dbReference type="InterPro" id="IPR023393">
    <property type="entry name" value="START-like_dom_sf"/>
</dbReference>
<sequence>MPVRKDASGRRSVQAEVEVPGSPEEVWEAIATGPGISSWFVPSEVEEREGGTTVSHFGPGSSMDSVSKITAWDPPRRFTAESPEDMGPGTPSVATEWIVEAQSGGTCVVRVVHSWFASTDDWDKQFEGHEHGWVAFFRLLRLYLEHFRGQPCVPFQLMGAGPAPAATTWDALVGPLGLAGAAAGQRVSTAAGAPPLVGVVERIGSSEHPELLLRVEEPAPGIAHLFALPMAGQVFLPIRVYLYGDEAKAAAARAEPAWQAWMAERFPAQ</sequence>
<dbReference type="OrthoDB" id="8417725at2"/>
<accession>A0A150QYI8</accession>
<gene>
    <name evidence="2" type="ORF">BE15_47175</name>
</gene>
<dbReference type="AlphaFoldDB" id="A0A150QYI8"/>
<evidence type="ECO:0000313" key="2">
    <source>
        <dbReference type="EMBL" id="KYF73005.1"/>
    </source>
</evidence>
<dbReference type="RefSeq" id="WP_061605969.1">
    <property type="nucleotide sequence ID" value="NZ_JEMA01000221.1"/>
</dbReference>